<reference evidence="8" key="1">
    <citation type="submission" date="2018-05" db="EMBL/GenBank/DDBJ databases">
        <title>Draft genome of Mucuna pruriens seed.</title>
        <authorList>
            <person name="Nnadi N.E."/>
            <person name="Vos R."/>
            <person name="Hasami M.H."/>
            <person name="Devisetty U.K."/>
            <person name="Aguiy J.C."/>
        </authorList>
    </citation>
    <scope>NUCLEOTIDE SEQUENCE [LARGE SCALE GENOMIC DNA]</scope>
    <source>
        <strain evidence="8">JCA_2017</strain>
    </source>
</reference>
<dbReference type="Pfam" id="PF00254">
    <property type="entry name" value="FKBP_C"/>
    <property type="match status" value="1"/>
</dbReference>
<feature type="non-terminal residue" evidence="8">
    <location>
        <position position="1"/>
    </location>
</feature>
<sequence>MQHTYKITGCMVESAFSSHKRRLKNSQPLHPIRTTPVPLQIRWATKPTSSSFITLSMQVFVAAMAANEDAAQEYAPKKKPPSEDEKRKKKIVPGSLMKALVRPGGGDSEPSDGDQIIYHRTIRTLDGVLVESTRSDYGGKGTPIRHVLGKSKMLLGLLEGIPTMLKGEVAMFKMKPQLHYGEDDCPISAPDDFPKDDELHFEIELIEFFKAKARM</sequence>
<dbReference type="PANTHER" id="PTHR10516">
    <property type="entry name" value="PEPTIDYL-PROLYL CIS-TRANS ISOMERASE"/>
    <property type="match status" value="1"/>
</dbReference>
<keyword evidence="3 5" id="KW-0697">Rotamase</keyword>
<accession>A0A371EZI3</accession>
<dbReference type="OrthoDB" id="1902587at2759"/>
<evidence type="ECO:0000256" key="1">
    <source>
        <dbReference type="ARBA" id="ARBA00000971"/>
    </source>
</evidence>
<evidence type="ECO:0000256" key="5">
    <source>
        <dbReference type="PROSITE-ProRule" id="PRU00277"/>
    </source>
</evidence>
<dbReference type="GO" id="GO:0005737">
    <property type="term" value="C:cytoplasm"/>
    <property type="evidence" value="ECO:0007669"/>
    <property type="project" value="TreeGrafter"/>
</dbReference>
<keyword evidence="4 5" id="KW-0413">Isomerase</keyword>
<evidence type="ECO:0000256" key="2">
    <source>
        <dbReference type="ARBA" id="ARBA00013194"/>
    </source>
</evidence>
<organism evidence="8 9">
    <name type="scientific">Mucuna pruriens</name>
    <name type="common">Velvet bean</name>
    <name type="synonym">Dolichos pruriens</name>
    <dbReference type="NCBI Taxonomy" id="157652"/>
    <lineage>
        <taxon>Eukaryota</taxon>
        <taxon>Viridiplantae</taxon>
        <taxon>Streptophyta</taxon>
        <taxon>Embryophyta</taxon>
        <taxon>Tracheophyta</taxon>
        <taxon>Spermatophyta</taxon>
        <taxon>Magnoliopsida</taxon>
        <taxon>eudicotyledons</taxon>
        <taxon>Gunneridae</taxon>
        <taxon>Pentapetalae</taxon>
        <taxon>rosids</taxon>
        <taxon>fabids</taxon>
        <taxon>Fabales</taxon>
        <taxon>Fabaceae</taxon>
        <taxon>Papilionoideae</taxon>
        <taxon>50 kb inversion clade</taxon>
        <taxon>NPAAA clade</taxon>
        <taxon>indigoferoid/millettioid clade</taxon>
        <taxon>Phaseoleae</taxon>
        <taxon>Mucuna</taxon>
    </lineage>
</organism>
<evidence type="ECO:0000313" key="8">
    <source>
        <dbReference type="EMBL" id="RDX71438.1"/>
    </source>
</evidence>
<evidence type="ECO:0000256" key="3">
    <source>
        <dbReference type="ARBA" id="ARBA00023110"/>
    </source>
</evidence>
<dbReference type="AlphaFoldDB" id="A0A371EZI3"/>
<proteinExistence type="predicted"/>
<dbReference type="PANTHER" id="PTHR10516:SF268">
    <property type="entry name" value="PEPTIDYL-PROLYL CIS-TRANS ISOMERASE PASTICCINO1"/>
    <property type="match status" value="1"/>
</dbReference>
<dbReference type="EMBL" id="QJKJ01011335">
    <property type="protein sequence ID" value="RDX71438.1"/>
    <property type="molecule type" value="Genomic_DNA"/>
</dbReference>
<gene>
    <name evidence="8" type="primary">PAS1</name>
    <name evidence="8" type="ORF">CR513_49220</name>
</gene>
<dbReference type="EC" id="5.2.1.8" evidence="2 5"/>
<evidence type="ECO:0000313" key="9">
    <source>
        <dbReference type="Proteomes" id="UP000257109"/>
    </source>
</evidence>
<dbReference type="InterPro" id="IPR046357">
    <property type="entry name" value="PPIase_dom_sf"/>
</dbReference>
<keyword evidence="9" id="KW-1185">Reference proteome</keyword>
<comment type="catalytic activity">
    <reaction evidence="1 5">
        <text>[protein]-peptidylproline (omega=180) = [protein]-peptidylproline (omega=0)</text>
        <dbReference type="Rhea" id="RHEA:16237"/>
        <dbReference type="Rhea" id="RHEA-COMP:10747"/>
        <dbReference type="Rhea" id="RHEA-COMP:10748"/>
        <dbReference type="ChEBI" id="CHEBI:83833"/>
        <dbReference type="ChEBI" id="CHEBI:83834"/>
        <dbReference type="EC" id="5.2.1.8"/>
    </reaction>
</comment>
<dbReference type="GO" id="GO:0003755">
    <property type="term" value="F:peptidyl-prolyl cis-trans isomerase activity"/>
    <property type="evidence" value="ECO:0007669"/>
    <property type="project" value="UniProtKB-KW"/>
</dbReference>
<name>A0A371EZI3_MUCPR</name>
<dbReference type="SUPFAM" id="SSF54534">
    <property type="entry name" value="FKBP-like"/>
    <property type="match status" value="1"/>
</dbReference>
<evidence type="ECO:0000256" key="4">
    <source>
        <dbReference type="ARBA" id="ARBA00023235"/>
    </source>
</evidence>
<feature type="domain" description="PPIase FKBP-type" evidence="7">
    <location>
        <begin position="113"/>
        <end position="209"/>
    </location>
</feature>
<evidence type="ECO:0000259" key="7">
    <source>
        <dbReference type="PROSITE" id="PS50059"/>
    </source>
</evidence>
<evidence type="ECO:0000256" key="6">
    <source>
        <dbReference type="SAM" id="MobiDB-lite"/>
    </source>
</evidence>
<dbReference type="InterPro" id="IPR001179">
    <property type="entry name" value="PPIase_FKBP_dom"/>
</dbReference>
<feature type="region of interest" description="Disordered" evidence="6">
    <location>
        <begin position="72"/>
        <end position="94"/>
    </location>
</feature>
<dbReference type="Gene3D" id="3.10.50.40">
    <property type="match status" value="1"/>
</dbReference>
<dbReference type="Proteomes" id="UP000257109">
    <property type="component" value="Unassembled WGS sequence"/>
</dbReference>
<dbReference type="FunFam" id="3.10.50.40:FF:000052">
    <property type="entry name" value="Peptidylprolyl isomerase"/>
    <property type="match status" value="1"/>
</dbReference>
<dbReference type="InterPro" id="IPR050689">
    <property type="entry name" value="FKBP-type_PPIase"/>
</dbReference>
<protein>
    <recommendedName>
        <fullName evidence="2 5">peptidylprolyl isomerase</fullName>
        <ecNumber evidence="2 5">5.2.1.8</ecNumber>
    </recommendedName>
</protein>
<dbReference type="STRING" id="157652.A0A371EZI3"/>
<dbReference type="PROSITE" id="PS50059">
    <property type="entry name" value="FKBP_PPIASE"/>
    <property type="match status" value="1"/>
</dbReference>
<comment type="caution">
    <text evidence="8">The sequence shown here is derived from an EMBL/GenBank/DDBJ whole genome shotgun (WGS) entry which is preliminary data.</text>
</comment>